<reference evidence="2 3" key="1">
    <citation type="journal article" date="2018" name="Mol. Biol. Evol.">
        <title>Analysis of the draft genome of the red seaweed Gracilariopsis chorda provides insights into genome size evolution in Rhodophyta.</title>
        <authorList>
            <person name="Lee J."/>
            <person name="Yang E.C."/>
            <person name="Graf L."/>
            <person name="Yang J.H."/>
            <person name="Qiu H."/>
            <person name="Zel Zion U."/>
            <person name="Chan C.X."/>
            <person name="Stephens T.G."/>
            <person name="Weber A.P.M."/>
            <person name="Boo G.H."/>
            <person name="Boo S.M."/>
            <person name="Kim K.M."/>
            <person name="Shin Y."/>
            <person name="Jung M."/>
            <person name="Lee S.J."/>
            <person name="Yim H.S."/>
            <person name="Lee J.H."/>
            <person name="Bhattacharya D."/>
            <person name="Yoon H.S."/>
        </authorList>
    </citation>
    <scope>NUCLEOTIDE SEQUENCE [LARGE SCALE GENOMIC DNA]</scope>
    <source>
        <strain evidence="2 3">SKKU-2015</strain>
        <tissue evidence="2">Whole body</tissue>
    </source>
</reference>
<dbReference type="AlphaFoldDB" id="A0A2V3IHA5"/>
<evidence type="ECO:0000313" key="3">
    <source>
        <dbReference type="Proteomes" id="UP000247409"/>
    </source>
</evidence>
<dbReference type="InterPro" id="IPR011005">
    <property type="entry name" value="Dihydropteroate_synth-like_sf"/>
</dbReference>
<dbReference type="STRING" id="448386.A0A2V3IHA5"/>
<sequence>MPIITAVRRSYPEMLISCDTFLSPVAEQVLDDGADLINDISAGTLQEKLSRRNAACVQMHTRETPATMNKLQHYADVTADAARKQSQSITNALDAGVKRWIVIADPGIGFTKTAAPSKQLLHEAAPFHRLSGHFPLLLGVNRK</sequence>
<dbReference type="SUPFAM" id="SSF51717">
    <property type="entry name" value="Dihydropteroate synthetase-like"/>
    <property type="match status" value="1"/>
</dbReference>
<feature type="domain" description="Pterin-binding" evidence="1">
    <location>
        <begin position="1"/>
        <end position="143"/>
    </location>
</feature>
<proteinExistence type="predicted"/>
<dbReference type="GO" id="GO:0005740">
    <property type="term" value="C:mitochondrial envelope"/>
    <property type="evidence" value="ECO:0007669"/>
    <property type="project" value="TreeGrafter"/>
</dbReference>
<dbReference type="GO" id="GO:0004156">
    <property type="term" value="F:dihydropteroate synthase activity"/>
    <property type="evidence" value="ECO:0007669"/>
    <property type="project" value="TreeGrafter"/>
</dbReference>
<dbReference type="InterPro" id="IPR045031">
    <property type="entry name" value="DHP_synth-like"/>
</dbReference>
<accession>A0A2V3IHA5</accession>
<dbReference type="InterPro" id="IPR000489">
    <property type="entry name" value="Pterin-binding_dom"/>
</dbReference>
<dbReference type="GO" id="GO:0046654">
    <property type="term" value="P:tetrahydrofolate biosynthetic process"/>
    <property type="evidence" value="ECO:0007669"/>
    <property type="project" value="TreeGrafter"/>
</dbReference>
<dbReference type="PANTHER" id="PTHR20941">
    <property type="entry name" value="FOLATE SYNTHESIS PROTEINS"/>
    <property type="match status" value="1"/>
</dbReference>
<dbReference type="Proteomes" id="UP000247409">
    <property type="component" value="Unassembled WGS sequence"/>
</dbReference>
<comment type="caution">
    <text evidence="2">The sequence shown here is derived from an EMBL/GenBank/DDBJ whole genome shotgun (WGS) entry which is preliminary data.</text>
</comment>
<evidence type="ECO:0000259" key="1">
    <source>
        <dbReference type="PROSITE" id="PS50972"/>
    </source>
</evidence>
<dbReference type="Gene3D" id="3.20.20.20">
    <property type="entry name" value="Dihydropteroate synthase-like"/>
    <property type="match status" value="1"/>
</dbReference>
<dbReference type="OrthoDB" id="615426at2759"/>
<dbReference type="EMBL" id="NBIV01000215">
    <property type="protein sequence ID" value="PXF41471.1"/>
    <property type="molecule type" value="Genomic_DNA"/>
</dbReference>
<dbReference type="Pfam" id="PF00809">
    <property type="entry name" value="Pterin_bind"/>
    <property type="match status" value="1"/>
</dbReference>
<name>A0A2V3IHA5_9FLOR</name>
<dbReference type="PROSITE" id="PS50972">
    <property type="entry name" value="PTERIN_BINDING"/>
    <property type="match status" value="1"/>
</dbReference>
<keyword evidence="3" id="KW-1185">Reference proteome</keyword>
<evidence type="ECO:0000313" key="2">
    <source>
        <dbReference type="EMBL" id="PXF41471.1"/>
    </source>
</evidence>
<protein>
    <submittedName>
        <fullName evidence="2">Dihydropteroate synthase</fullName>
    </submittedName>
</protein>
<dbReference type="PANTHER" id="PTHR20941:SF1">
    <property type="entry name" value="FOLIC ACID SYNTHESIS PROTEIN FOL1"/>
    <property type="match status" value="1"/>
</dbReference>
<organism evidence="2 3">
    <name type="scientific">Gracilariopsis chorda</name>
    <dbReference type="NCBI Taxonomy" id="448386"/>
    <lineage>
        <taxon>Eukaryota</taxon>
        <taxon>Rhodophyta</taxon>
        <taxon>Florideophyceae</taxon>
        <taxon>Rhodymeniophycidae</taxon>
        <taxon>Gracilariales</taxon>
        <taxon>Gracilariaceae</taxon>
        <taxon>Gracilariopsis</taxon>
    </lineage>
</organism>
<gene>
    <name evidence="2" type="ORF">BWQ96_08806</name>
</gene>